<dbReference type="InterPro" id="IPR025398">
    <property type="entry name" value="DUF4371"/>
</dbReference>
<dbReference type="InParanoid" id="A0A3Q1G6C2"/>
<evidence type="ECO:0000313" key="4">
    <source>
        <dbReference type="Proteomes" id="UP000257200"/>
    </source>
</evidence>
<dbReference type="Pfam" id="PF14291">
    <property type="entry name" value="DUF4371"/>
    <property type="match status" value="1"/>
</dbReference>
<feature type="domain" description="HAT C-terminal dimerisation" evidence="1">
    <location>
        <begin position="532"/>
        <end position="601"/>
    </location>
</feature>
<evidence type="ECO:0000313" key="3">
    <source>
        <dbReference type="Ensembl" id="ENSAPOP00000013815.1"/>
    </source>
</evidence>
<dbReference type="Ensembl" id="ENSAPOT00000032561.1">
    <property type="protein sequence ID" value="ENSAPOP00000013815.1"/>
    <property type="gene ID" value="ENSAPOG00000016630.1"/>
</dbReference>
<dbReference type="GO" id="GO:0046983">
    <property type="term" value="F:protein dimerization activity"/>
    <property type="evidence" value="ECO:0007669"/>
    <property type="project" value="InterPro"/>
</dbReference>
<dbReference type="Pfam" id="PF05699">
    <property type="entry name" value="Dimer_Tnp_hAT"/>
    <property type="match status" value="1"/>
</dbReference>
<dbReference type="AlphaFoldDB" id="A0A3Q1G6C2"/>
<name>A0A3Q1G6C2_9TELE</name>
<sequence>MYKDGGFKVHEKSEGHVNAMFAWGEHKKAILTDSSKRDALNEAYNKKVQENRKYIKTVAEVLLLTATQNIAQRGHRETEEVDNRGNFLEILEMIAKHDPVVQKKMKGKQNAKYTSSVIQNEILECLANTVREEIIQEVKESEVFPVIADETKDLKKKQQLSLVLRYYYNGAVHESFLDFQQATRLDAEGRKDKIIHCLEKYGLEYRTNLVGQGYDGASVMSGKHSGVAARIKTGAKHAFYGHCNAHCLNLVLTDTVKAVPEADCFFCTTAEALCVYVWVLCSPEVARCLQKLSDTRWACRYLACRNLMDRLPAVLCVLQDTATENSGERSVDAQGLLNQLDLSFVSLLATFRRLLGDAKVLSDSLQSPSLDLAMAVDLVSALKDSFQEYRSETFVDSLWKDIGDTATKCNIAIENAEKKRSQKVNSRLGGSVITSTLGQRKCNDSDKDSFRRTIFYPIVDTILGELDRHFSKDNCDIMRGRQALDPKSKCFLQEQAVFRLGEIYESDSEDLSHELHQTRRLLQRKQQSGMQKLSSIVELAVFLEPHKDVFHELFRLCKIAIALPVSRAACERSFSALKLIKTWALLSTRQQSLSLKLHYIIRYGLCAPCDHFLEKYYSAQREVVRDKTYRHSRFAMI</sequence>
<feature type="domain" description="DUF4371" evidence="2">
    <location>
        <begin position="39"/>
        <end position="226"/>
    </location>
</feature>
<dbReference type="InterPro" id="IPR008906">
    <property type="entry name" value="HATC_C_dom"/>
</dbReference>
<reference evidence="3" key="1">
    <citation type="submission" date="2025-08" db="UniProtKB">
        <authorList>
            <consortium name="Ensembl"/>
        </authorList>
    </citation>
    <scope>IDENTIFICATION</scope>
</reference>
<proteinExistence type="predicted"/>
<evidence type="ECO:0000259" key="2">
    <source>
        <dbReference type="Pfam" id="PF14291"/>
    </source>
</evidence>
<accession>A0A3Q1G6C2</accession>
<organism evidence="3 4">
    <name type="scientific">Acanthochromis polyacanthus</name>
    <name type="common">spiny chromis</name>
    <dbReference type="NCBI Taxonomy" id="80966"/>
    <lineage>
        <taxon>Eukaryota</taxon>
        <taxon>Metazoa</taxon>
        <taxon>Chordata</taxon>
        <taxon>Craniata</taxon>
        <taxon>Vertebrata</taxon>
        <taxon>Euteleostomi</taxon>
        <taxon>Actinopterygii</taxon>
        <taxon>Neopterygii</taxon>
        <taxon>Teleostei</taxon>
        <taxon>Neoteleostei</taxon>
        <taxon>Acanthomorphata</taxon>
        <taxon>Ovalentaria</taxon>
        <taxon>Pomacentridae</taxon>
        <taxon>Acanthochromis</taxon>
    </lineage>
</organism>
<dbReference type="PANTHER" id="PTHR45749">
    <property type="match status" value="1"/>
</dbReference>
<dbReference type="STRING" id="80966.ENSAPOP00000013815"/>
<protein>
    <recommendedName>
        <fullName evidence="5">DUF4371 domain-containing protein</fullName>
    </recommendedName>
</protein>
<dbReference type="GeneTree" id="ENSGT00940000164001"/>
<dbReference type="PANTHER" id="PTHR45749:SF37">
    <property type="entry name" value="OS05G0311600 PROTEIN"/>
    <property type="match status" value="1"/>
</dbReference>
<dbReference type="Proteomes" id="UP000257200">
    <property type="component" value="Unplaced"/>
</dbReference>
<evidence type="ECO:0008006" key="5">
    <source>
        <dbReference type="Google" id="ProtNLM"/>
    </source>
</evidence>
<keyword evidence="4" id="KW-1185">Reference proteome</keyword>
<dbReference type="InterPro" id="IPR012337">
    <property type="entry name" value="RNaseH-like_sf"/>
</dbReference>
<reference evidence="3" key="2">
    <citation type="submission" date="2025-09" db="UniProtKB">
        <authorList>
            <consortium name="Ensembl"/>
        </authorList>
    </citation>
    <scope>IDENTIFICATION</scope>
</reference>
<dbReference type="SUPFAM" id="SSF53098">
    <property type="entry name" value="Ribonuclease H-like"/>
    <property type="match status" value="1"/>
</dbReference>
<evidence type="ECO:0000259" key="1">
    <source>
        <dbReference type="Pfam" id="PF05699"/>
    </source>
</evidence>